<evidence type="ECO:0000256" key="8">
    <source>
        <dbReference type="SAM" id="Phobius"/>
    </source>
</evidence>
<keyword evidence="3" id="KW-0328">Glycosyltransferase</keyword>
<sequence>MSLIKLKAQIQNNLLLIILFVIVSLIEIFAIFPLMFSNSINYDSTYQYALTQHSFSEIWRLIPYDYSPPFYAVALKVFVVIFGNSLIVMRCFSIIAVIGMYFIAAFPVKRIFGRNSAIAALLITFFSPPIFYQIHEIRPTIFGMFFFMGAAVYMLYAYSLEKKHGYVCTVIFSILAMYTHNIALVGVFGAFVAVLLFSLFTRNYKKFKKFLICGVICALAYIPWLTMLFKQISNVQEHYWVSQFDTRDALDWTFKQMLISGGITVTFKLIFSLLLFSVLLRHIKLKSIKKAKTFKEIFALADKKTIYRDFFLLLLFLLIPFLILTLINLFFTNLASKRYYYILGTVWLVLVGVLLGRFGNKILSTLILIVMCTNLIYSANSTIQDINKADMDKIASDLNKQNPDGNIAFLHLHEWTIGEMSYYFPNATHYVCDQTFTVLRTYDVFPVNIVNIGDISNIYDYTNDFYIFTDEWSFNSTIPIYTFEELMGNDNDTTITDLHTYHIAYNVAAKQMTLAIAHHNKQ</sequence>
<keyword evidence="5 8" id="KW-0812">Transmembrane</keyword>
<dbReference type="AlphaFoldDB" id="A0AAW5KKL1"/>
<dbReference type="EMBL" id="JANGCN010000014">
    <property type="protein sequence ID" value="MCQ5153170.1"/>
    <property type="molecule type" value="Genomic_DNA"/>
</dbReference>
<feature type="domain" description="Glycosyltransferase RgtA/B/C/D-like" evidence="9">
    <location>
        <begin position="68"/>
        <end position="225"/>
    </location>
</feature>
<proteinExistence type="predicted"/>
<evidence type="ECO:0000313" key="11">
    <source>
        <dbReference type="Proteomes" id="UP001206236"/>
    </source>
</evidence>
<name>A0AAW5KKL1_9FIRM</name>
<evidence type="ECO:0000313" key="10">
    <source>
        <dbReference type="EMBL" id="MCQ5153170.1"/>
    </source>
</evidence>
<organism evidence="10 11">
    <name type="scientific">Ruminococcus bicirculans</name>
    <name type="common">ex Wegman et al. 2014</name>
    <dbReference type="NCBI Taxonomy" id="1160721"/>
    <lineage>
        <taxon>Bacteria</taxon>
        <taxon>Bacillati</taxon>
        <taxon>Bacillota</taxon>
        <taxon>Clostridia</taxon>
        <taxon>Eubacteriales</taxon>
        <taxon>Oscillospiraceae</taxon>
        <taxon>Ruminococcus</taxon>
    </lineage>
</organism>
<keyword evidence="7 8" id="KW-0472">Membrane</keyword>
<keyword evidence="6 8" id="KW-1133">Transmembrane helix</keyword>
<dbReference type="GO" id="GO:0005886">
    <property type="term" value="C:plasma membrane"/>
    <property type="evidence" value="ECO:0007669"/>
    <property type="project" value="UniProtKB-SubCell"/>
</dbReference>
<comment type="caution">
    <text evidence="10">The sequence shown here is derived from an EMBL/GenBank/DDBJ whole genome shotgun (WGS) entry which is preliminary data.</text>
</comment>
<evidence type="ECO:0000256" key="5">
    <source>
        <dbReference type="ARBA" id="ARBA00022692"/>
    </source>
</evidence>
<accession>A0AAW5KKL1</accession>
<dbReference type="GO" id="GO:0009103">
    <property type="term" value="P:lipopolysaccharide biosynthetic process"/>
    <property type="evidence" value="ECO:0007669"/>
    <property type="project" value="UniProtKB-ARBA"/>
</dbReference>
<feature type="transmembrane region" description="Helical" evidence="8">
    <location>
        <begin position="141"/>
        <end position="158"/>
    </location>
</feature>
<dbReference type="GO" id="GO:0016763">
    <property type="term" value="F:pentosyltransferase activity"/>
    <property type="evidence" value="ECO:0007669"/>
    <property type="project" value="TreeGrafter"/>
</dbReference>
<keyword evidence="2" id="KW-1003">Cell membrane</keyword>
<evidence type="ECO:0000256" key="2">
    <source>
        <dbReference type="ARBA" id="ARBA00022475"/>
    </source>
</evidence>
<feature type="transmembrane region" description="Helical" evidence="8">
    <location>
        <begin position="12"/>
        <end position="36"/>
    </location>
</feature>
<evidence type="ECO:0000256" key="4">
    <source>
        <dbReference type="ARBA" id="ARBA00022679"/>
    </source>
</evidence>
<evidence type="ECO:0000259" key="9">
    <source>
        <dbReference type="Pfam" id="PF13231"/>
    </source>
</evidence>
<dbReference type="InterPro" id="IPR050297">
    <property type="entry name" value="LipidA_mod_glycosyltrf_83"/>
</dbReference>
<dbReference type="PANTHER" id="PTHR33908:SF11">
    <property type="entry name" value="MEMBRANE PROTEIN"/>
    <property type="match status" value="1"/>
</dbReference>
<feature type="transmembrane region" description="Helical" evidence="8">
    <location>
        <begin position="210"/>
        <end position="229"/>
    </location>
</feature>
<feature type="transmembrane region" description="Helical" evidence="8">
    <location>
        <begin position="362"/>
        <end position="379"/>
    </location>
</feature>
<evidence type="ECO:0000256" key="6">
    <source>
        <dbReference type="ARBA" id="ARBA00022989"/>
    </source>
</evidence>
<evidence type="ECO:0000256" key="1">
    <source>
        <dbReference type="ARBA" id="ARBA00004651"/>
    </source>
</evidence>
<feature type="transmembrane region" description="Helical" evidence="8">
    <location>
        <begin position="94"/>
        <end position="112"/>
    </location>
</feature>
<comment type="subcellular location">
    <subcellularLocation>
        <location evidence="1">Cell membrane</location>
        <topology evidence="1">Multi-pass membrane protein</topology>
    </subcellularLocation>
</comment>
<dbReference type="Pfam" id="PF13231">
    <property type="entry name" value="PMT_2"/>
    <property type="match status" value="1"/>
</dbReference>
<feature type="transmembrane region" description="Helical" evidence="8">
    <location>
        <begin position="170"/>
        <end position="198"/>
    </location>
</feature>
<dbReference type="PANTHER" id="PTHR33908">
    <property type="entry name" value="MANNOSYLTRANSFERASE YKCB-RELATED"/>
    <property type="match status" value="1"/>
</dbReference>
<evidence type="ECO:0000256" key="3">
    <source>
        <dbReference type="ARBA" id="ARBA00022676"/>
    </source>
</evidence>
<feature type="transmembrane region" description="Helical" evidence="8">
    <location>
        <begin position="310"/>
        <end position="332"/>
    </location>
</feature>
<feature type="transmembrane region" description="Helical" evidence="8">
    <location>
        <begin position="338"/>
        <end position="355"/>
    </location>
</feature>
<feature type="transmembrane region" description="Helical" evidence="8">
    <location>
        <begin position="257"/>
        <end position="280"/>
    </location>
</feature>
<dbReference type="RefSeq" id="WP_256322043.1">
    <property type="nucleotide sequence ID" value="NZ_JANGCN010000014.1"/>
</dbReference>
<protein>
    <submittedName>
        <fullName evidence="10">Glycosyltransferase family 39 protein</fullName>
    </submittedName>
</protein>
<dbReference type="Proteomes" id="UP001206236">
    <property type="component" value="Unassembled WGS sequence"/>
</dbReference>
<gene>
    <name evidence="10" type="ORF">NE632_07595</name>
</gene>
<reference evidence="10" key="1">
    <citation type="submission" date="2022-06" db="EMBL/GenBank/DDBJ databases">
        <title>Isolation of gut microbiota from human fecal samples.</title>
        <authorList>
            <person name="Pamer E.G."/>
            <person name="Barat B."/>
            <person name="Waligurski E."/>
            <person name="Medina S."/>
            <person name="Paddock L."/>
            <person name="Mostad J."/>
        </authorList>
    </citation>
    <scope>NUCLEOTIDE SEQUENCE</scope>
    <source>
        <strain evidence="10">DFI.5.57</strain>
    </source>
</reference>
<evidence type="ECO:0000256" key="7">
    <source>
        <dbReference type="ARBA" id="ARBA00023136"/>
    </source>
</evidence>
<dbReference type="InterPro" id="IPR038731">
    <property type="entry name" value="RgtA/B/C-like"/>
</dbReference>
<keyword evidence="4" id="KW-0808">Transferase</keyword>